<evidence type="ECO:0000313" key="3">
    <source>
        <dbReference type="Proteomes" id="UP000494106"/>
    </source>
</evidence>
<dbReference type="AlphaFoldDB" id="A0A8S1B431"/>
<keyword evidence="3" id="KW-1185">Reference proteome</keyword>
<dbReference type="Pfam" id="PF00646">
    <property type="entry name" value="F-box"/>
    <property type="match status" value="1"/>
</dbReference>
<dbReference type="SUPFAM" id="SSF81383">
    <property type="entry name" value="F-box domain"/>
    <property type="match status" value="1"/>
</dbReference>
<dbReference type="InterPro" id="IPR001810">
    <property type="entry name" value="F-box_dom"/>
</dbReference>
<dbReference type="EMBL" id="CADEBC010000557">
    <property type="protein sequence ID" value="CAB3252673.1"/>
    <property type="molecule type" value="Genomic_DNA"/>
</dbReference>
<comment type="caution">
    <text evidence="2">The sequence shown here is derived from an EMBL/GenBank/DDBJ whole genome shotgun (WGS) entry which is preliminary data.</text>
</comment>
<gene>
    <name evidence="2" type="ORF">APLA_LOCUS13640</name>
</gene>
<sequence length="429" mass="50539">MTDEAETLSPISCVPTEILFNVFFFLPVKELIKCRGVCIRWKIIVDKLIGNENFWLNTCQREFNDYYRTAKKKAHPDLSWYYLYRSLSLWPKLAEATEEVDEFASAYRISDEVRSVEVLGNRILGVHRKRAIEYFYGDTFKEVPRGSISGDYARYTENDSVIVIQSYQLHLFIIRKVLNNPSDEQNATFDNVKMYLLTNTELYYVKLNDEIYVCNVYNCEKITHKFMKRAEDLDGVMSLGYKDGCLNVLTYQRNIYTIVNNKDMVFKQSVTNERNILNILYNYNFLENLDWRVYFQWMYVLHHKLPQGPMREIIVVRYYGDLFFVGTTYGVLSIFYRPFVNGEIDFFNSQPLREINFMIRSDIPVLATCPILQIDVIETEKGHTVFVAMPKKVAVLKYTHNFVNPACFMNQPSLYSEMELRQNVNDTSD</sequence>
<organism evidence="2 3">
    <name type="scientific">Arctia plantaginis</name>
    <name type="common">Wood tiger moth</name>
    <name type="synonym">Phalaena plantaginis</name>
    <dbReference type="NCBI Taxonomy" id="874455"/>
    <lineage>
        <taxon>Eukaryota</taxon>
        <taxon>Metazoa</taxon>
        <taxon>Ecdysozoa</taxon>
        <taxon>Arthropoda</taxon>
        <taxon>Hexapoda</taxon>
        <taxon>Insecta</taxon>
        <taxon>Pterygota</taxon>
        <taxon>Neoptera</taxon>
        <taxon>Endopterygota</taxon>
        <taxon>Lepidoptera</taxon>
        <taxon>Glossata</taxon>
        <taxon>Ditrysia</taxon>
        <taxon>Noctuoidea</taxon>
        <taxon>Erebidae</taxon>
        <taxon>Arctiinae</taxon>
        <taxon>Arctia</taxon>
    </lineage>
</organism>
<dbReference type="Proteomes" id="UP000494106">
    <property type="component" value="Unassembled WGS sequence"/>
</dbReference>
<dbReference type="InterPro" id="IPR036047">
    <property type="entry name" value="F-box-like_dom_sf"/>
</dbReference>
<name>A0A8S1B431_ARCPL</name>
<protein>
    <recommendedName>
        <fullName evidence="1">F-box domain-containing protein</fullName>
    </recommendedName>
</protein>
<dbReference type="OrthoDB" id="435188at2759"/>
<feature type="domain" description="F-box" evidence="1">
    <location>
        <begin position="8"/>
        <end position="58"/>
    </location>
</feature>
<proteinExistence type="predicted"/>
<reference evidence="2 3" key="1">
    <citation type="submission" date="2020-04" db="EMBL/GenBank/DDBJ databases">
        <authorList>
            <person name="Wallbank WR R."/>
            <person name="Pardo Diaz C."/>
            <person name="Kozak K."/>
            <person name="Martin S."/>
            <person name="Jiggins C."/>
            <person name="Moest M."/>
            <person name="Warren A I."/>
            <person name="Byers J.R.P. K."/>
            <person name="Montejo-Kovacevich G."/>
            <person name="Yen C E."/>
        </authorList>
    </citation>
    <scope>NUCLEOTIDE SEQUENCE [LARGE SCALE GENOMIC DNA]</scope>
</reference>
<dbReference type="SMART" id="SM00256">
    <property type="entry name" value="FBOX"/>
    <property type="match status" value="1"/>
</dbReference>
<dbReference type="PROSITE" id="PS50181">
    <property type="entry name" value="FBOX"/>
    <property type="match status" value="1"/>
</dbReference>
<dbReference type="Gene3D" id="1.20.1280.50">
    <property type="match status" value="1"/>
</dbReference>
<evidence type="ECO:0000259" key="1">
    <source>
        <dbReference type="PROSITE" id="PS50181"/>
    </source>
</evidence>
<accession>A0A8S1B431</accession>
<evidence type="ECO:0000313" key="2">
    <source>
        <dbReference type="EMBL" id="CAB3252673.1"/>
    </source>
</evidence>